<evidence type="ECO:0000256" key="1">
    <source>
        <dbReference type="ARBA" id="ARBA00005915"/>
    </source>
</evidence>
<reference evidence="9 10" key="1">
    <citation type="submission" date="2016-11" db="EMBL/GenBank/DDBJ databases">
        <authorList>
            <person name="Manzoor S."/>
        </authorList>
    </citation>
    <scope>NUCLEOTIDE SEQUENCE [LARGE SCALE GENOMIC DNA]</scope>
    <source>
        <strain evidence="9">Clostridium ultunense strain Esp</strain>
    </source>
</reference>
<evidence type="ECO:0000256" key="5">
    <source>
        <dbReference type="ARBA" id="ARBA00022839"/>
    </source>
</evidence>
<evidence type="ECO:0000259" key="8">
    <source>
        <dbReference type="Pfam" id="PF17768"/>
    </source>
</evidence>
<dbReference type="InterPro" id="IPR041122">
    <property type="entry name" value="RecJ_OB"/>
</dbReference>
<dbReference type="InterPro" id="IPR003156">
    <property type="entry name" value="DHHA1_dom"/>
</dbReference>
<evidence type="ECO:0000256" key="2">
    <source>
        <dbReference type="ARBA" id="ARBA00019841"/>
    </source>
</evidence>
<dbReference type="GO" id="GO:0008409">
    <property type="term" value="F:5'-3' exonuclease activity"/>
    <property type="evidence" value="ECO:0007669"/>
    <property type="project" value="InterPro"/>
</dbReference>
<proteinExistence type="inferred from homology"/>
<dbReference type="RefSeq" id="WP_005583286.1">
    <property type="nucleotide sequence ID" value="NZ_LT669839.1"/>
</dbReference>
<dbReference type="Gene3D" id="3.90.1640.30">
    <property type="match status" value="1"/>
</dbReference>
<dbReference type="Pfam" id="PF02272">
    <property type="entry name" value="DHHA1"/>
    <property type="match status" value="1"/>
</dbReference>
<evidence type="ECO:0000313" key="9">
    <source>
        <dbReference type="EMBL" id="SHD76900.1"/>
    </source>
</evidence>
<feature type="domain" description="DDH" evidence="6">
    <location>
        <begin position="77"/>
        <end position="237"/>
    </location>
</feature>
<keyword evidence="5 9" id="KW-0269">Exonuclease</keyword>
<dbReference type="NCBIfam" id="TIGR00644">
    <property type="entry name" value="recJ"/>
    <property type="match status" value="1"/>
</dbReference>
<name>M1YSP7_9FIRM</name>
<sequence>MERWYLKNLKADLGNISNSLGISKLLAKLIVNRGIKDLKLMDSFVYPSLEKLHNPRLMKDIELGVDLMKKSIINGERIRISGDYDQDGNSAILTLYNGIKRCGGNVDYVIPHRVKDGYGINERIIKEAKEDGINLIITCDNGISALDAMKLAKDLGLKIIVTDHHDVSFAEDQEGNKEYILPEADAVINPKRPDCNYPFKELCGAGVAFKFVQVLYEEFGIDVKESYELLEFVAMGTVCDVVDLIDENRIIVNEGLKRINNTENIGLKALINATGLEGKQINTYSLGFILGPCVNASGRLDSAEIAVEMFLTKDPELAKEYAEELYELNEERKRMTEKGFKRVIDQIELGEFGDEKVLVIYEPETHESIVGIIAGRVKDRYYRPTILLTQSKDENTIKGSGRSIEEYNMFEEISKCKDLLIAFGGHPMAAGVSLDIANLETFRERLNGQASLSGEDLLPKIYIDVYLPLDYISFNLVEELKTLEPFGKGNPKPLFADKNLSTKRAFILGKNQNVLKLLLVTKNGRTIDGLYFGDIEEFNRRLAEKFGVDELEKLYKGIDSKIRIDIIYTPNINEYMGNRNLQVIIQNYR</sequence>
<dbReference type="GO" id="GO:0006281">
    <property type="term" value="P:DNA repair"/>
    <property type="evidence" value="ECO:0007669"/>
    <property type="project" value="InterPro"/>
</dbReference>
<feature type="domain" description="DHHA1" evidence="7">
    <location>
        <begin position="355"/>
        <end position="448"/>
    </location>
</feature>
<evidence type="ECO:0000313" key="10">
    <source>
        <dbReference type="Proteomes" id="UP000245423"/>
    </source>
</evidence>
<dbReference type="Proteomes" id="UP000245423">
    <property type="component" value="Chromosome 1"/>
</dbReference>
<dbReference type="Pfam" id="PF17768">
    <property type="entry name" value="RecJ_OB"/>
    <property type="match status" value="1"/>
</dbReference>
<feature type="domain" description="RecJ OB" evidence="8">
    <location>
        <begin position="463"/>
        <end position="586"/>
    </location>
</feature>
<dbReference type="InterPro" id="IPR051673">
    <property type="entry name" value="SSDNA_exonuclease_RecJ"/>
</dbReference>
<dbReference type="InterPro" id="IPR001667">
    <property type="entry name" value="DDH_dom"/>
</dbReference>
<dbReference type="HOGENOM" id="CLU_009736_5_2_9"/>
<accession>M1YSP7</accession>
<evidence type="ECO:0000259" key="6">
    <source>
        <dbReference type="Pfam" id="PF01368"/>
    </source>
</evidence>
<keyword evidence="3" id="KW-0540">Nuclease</keyword>
<dbReference type="Gene3D" id="3.10.310.30">
    <property type="match status" value="1"/>
</dbReference>
<dbReference type="AlphaFoldDB" id="M1YSP7"/>
<evidence type="ECO:0000256" key="4">
    <source>
        <dbReference type="ARBA" id="ARBA00022801"/>
    </source>
</evidence>
<dbReference type="EMBL" id="LT669839">
    <property type="protein sequence ID" value="SHD76900.1"/>
    <property type="molecule type" value="Genomic_DNA"/>
</dbReference>
<keyword evidence="4" id="KW-0378">Hydrolase</keyword>
<dbReference type="Pfam" id="PF01368">
    <property type="entry name" value="DHH"/>
    <property type="match status" value="1"/>
</dbReference>
<dbReference type="PANTHER" id="PTHR30255:SF2">
    <property type="entry name" value="SINGLE-STRANDED-DNA-SPECIFIC EXONUCLEASE RECJ"/>
    <property type="match status" value="1"/>
</dbReference>
<dbReference type="PANTHER" id="PTHR30255">
    <property type="entry name" value="SINGLE-STRANDED-DNA-SPECIFIC EXONUCLEASE RECJ"/>
    <property type="match status" value="1"/>
</dbReference>
<evidence type="ECO:0000259" key="7">
    <source>
        <dbReference type="Pfam" id="PF02272"/>
    </source>
</evidence>
<dbReference type="GO" id="GO:0003676">
    <property type="term" value="F:nucleic acid binding"/>
    <property type="evidence" value="ECO:0007669"/>
    <property type="project" value="InterPro"/>
</dbReference>
<dbReference type="InterPro" id="IPR038763">
    <property type="entry name" value="DHH_sf"/>
</dbReference>
<protein>
    <recommendedName>
        <fullName evidence="2">Single-stranded-DNA-specific exonuclease RecJ</fullName>
    </recommendedName>
</protein>
<dbReference type="SUPFAM" id="SSF64182">
    <property type="entry name" value="DHH phosphoesterases"/>
    <property type="match status" value="1"/>
</dbReference>
<organism evidence="9 10">
    <name type="scientific">[Clostridium] ultunense Esp</name>
    <dbReference type="NCBI Taxonomy" id="1288971"/>
    <lineage>
        <taxon>Bacteria</taxon>
        <taxon>Bacillati</taxon>
        <taxon>Bacillota</taxon>
        <taxon>Tissierellia</taxon>
        <taxon>Tissierellales</taxon>
        <taxon>Tepidimicrobiaceae</taxon>
        <taxon>Schnuerera</taxon>
    </lineage>
</organism>
<comment type="similarity">
    <text evidence="1">Belongs to the RecJ family.</text>
</comment>
<dbReference type="InterPro" id="IPR004610">
    <property type="entry name" value="RecJ"/>
</dbReference>
<gene>
    <name evidence="9" type="primary">recJ</name>
    <name evidence="9" type="ORF">CUESP1_1536</name>
</gene>
<evidence type="ECO:0000256" key="3">
    <source>
        <dbReference type="ARBA" id="ARBA00022722"/>
    </source>
</evidence>
<dbReference type="GO" id="GO:0006310">
    <property type="term" value="P:DNA recombination"/>
    <property type="evidence" value="ECO:0007669"/>
    <property type="project" value="InterPro"/>
</dbReference>
<keyword evidence="10" id="KW-1185">Reference proteome</keyword>